<dbReference type="Gene3D" id="1.10.1040.10">
    <property type="entry name" value="N-(1-d-carboxylethyl)-l-norvaline Dehydrogenase, domain 2"/>
    <property type="match status" value="1"/>
</dbReference>
<name>A0ABV9MCH5_9BACL</name>
<evidence type="ECO:0000313" key="4">
    <source>
        <dbReference type="Proteomes" id="UP001595932"/>
    </source>
</evidence>
<comment type="caution">
    <text evidence="3">The sequence shown here is derived from an EMBL/GenBank/DDBJ whole genome shotgun (WGS) entry which is preliminary data.</text>
</comment>
<dbReference type="RefSeq" id="WP_377279258.1">
    <property type="nucleotide sequence ID" value="NZ_JBHSGL010000005.1"/>
</dbReference>
<feature type="domain" description="6-phosphogluconate dehydrogenase NADP-binding" evidence="1">
    <location>
        <begin position="2"/>
        <end position="142"/>
    </location>
</feature>
<dbReference type="Gene3D" id="3.40.50.720">
    <property type="entry name" value="NAD(P)-binding Rossmann-like Domain"/>
    <property type="match status" value="1"/>
</dbReference>
<dbReference type="InterPro" id="IPR006115">
    <property type="entry name" value="6PGDH_NADP-bd"/>
</dbReference>
<dbReference type="PANTHER" id="PTHR43060">
    <property type="entry name" value="3-HYDROXYISOBUTYRATE DEHYDROGENASE-LIKE 1, MITOCHONDRIAL-RELATED"/>
    <property type="match status" value="1"/>
</dbReference>
<evidence type="ECO:0000313" key="3">
    <source>
        <dbReference type="EMBL" id="MFC4713552.1"/>
    </source>
</evidence>
<reference evidence="4" key="1">
    <citation type="journal article" date="2019" name="Int. J. Syst. Evol. Microbiol.">
        <title>The Global Catalogue of Microorganisms (GCM) 10K type strain sequencing project: providing services to taxonomists for standard genome sequencing and annotation.</title>
        <authorList>
            <consortium name="The Broad Institute Genomics Platform"/>
            <consortium name="The Broad Institute Genome Sequencing Center for Infectious Disease"/>
            <person name="Wu L."/>
            <person name="Ma J."/>
        </authorList>
    </citation>
    <scope>NUCLEOTIDE SEQUENCE [LARGE SCALE GENOMIC DNA]</scope>
    <source>
        <strain evidence="4">CGMCC 1.12151</strain>
    </source>
</reference>
<dbReference type="Pfam" id="PF03446">
    <property type="entry name" value="NAD_binding_2"/>
    <property type="match status" value="1"/>
</dbReference>
<dbReference type="InterPro" id="IPR036291">
    <property type="entry name" value="NAD(P)-bd_dom_sf"/>
</dbReference>
<proteinExistence type="predicted"/>
<gene>
    <name evidence="3" type="ORF">ACFO5U_11790</name>
</gene>
<organism evidence="3 4">
    <name type="scientific">Planococcus dechangensis</name>
    <dbReference type="NCBI Taxonomy" id="1176255"/>
    <lineage>
        <taxon>Bacteria</taxon>
        <taxon>Bacillati</taxon>
        <taxon>Bacillota</taxon>
        <taxon>Bacilli</taxon>
        <taxon>Bacillales</taxon>
        <taxon>Caryophanaceae</taxon>
        <taxon>Planococcus</taxon>
    </lineage>
</organism>
<sequence length="290" mass="32700">MKIGFIGFGEVGYEMTKGFISQDSRHDIFVYDPLYEKAETKARAEEAQAMLFNTPLHVVQQELDVLFVAVPAPYSFDAWKSAASHLTRTTICVDLTTASSETKKQIASELHSTNSKFVDAAIMGPLKGNQHKVPMMVSGNASKEFMAWGKELEMNLEYVSDVPGDATNIKFIRSIFTKGLSTLLHEVMEIAEKLEMDETILASITSTIDKEPFETVMNRLITGNVLHSERRVKEMENVIAFMLENDVEPHMTRATRDKLLNISNTDLKERFHGKAPTHWKQVMQSINHGE</sequence>
<protein>
    <submittedName>
        <fullName evidence="3">NAD(P)-binding domain-containing protein</fullName>
    </submittedName>
</protein>
<dbReference type="PANTHER" id="PTHR43060:SF15">
    <property type="entry name" value="3-HYDROXYISOBUTYRATE DEHYDROGENASE-LIKE 1, MITOCHONDRIAL-RELATED"/>
    <property type="match status" value="1"/>
</dbReference>
<evidence type="ECO:0000259" key="2">
    <source>
        <dbReference type="Pfam" id="PF09130"/>
    </source>
</evidence>
<dbReference type="SUPFAM" id="SSF51735">
    <property type="entry name" value="NAD(P)-binding Rossmann-fold domains"/>
    <property type="match status" value="1"/>
</dbReference>
<dbReference type="SUPFAM" id="SSF48179">
    <property type="entry name" value="6-phosphogluconate dehydrogenase C-terminal domain-like"/>
    <property type="match status" value="1"/>
</dbReference>
<dbReference type="InterPro" id="IPR008927">
    <property type="entry name" value="6-PGluconate_DH-like_C_sf"/>
</dbReference>
<dbReference type="InterPro" id="IPR015814">
    <property type="entry name" value="Pgluconate_DH_NAD-bd_C"/>
</dbReference>
<dbReference type="EMBL" id="JBHSGL010000005">
    <property type="protein sequence ID" value="MFC4713552.1"/>
    <property type="molecule type" value="Genomic_DNA"/>
</dbReference>
<dbReference type="Proteomes" id="UP001595932">
    <property type="component" value="Unassembled WGS sequence"/>
</dbReference>
<feature type="domain" description="Phosphogluconate dehydrogenase NAD-binding putative C-terminal" evidence="2">
    <location>
        <begin position="191"/>
        <end position="258"/>
    </location>
</feature>
<dbReference type="InterPro" id="IPR013328">
    <property type="entry name" value="6PGD_dom2"/>
</dbReference>
<evidence type="ECO:0000259" key="1">
    <source>
        <dbReference type="Pfam" id="PF03446"/>
    </source>
</evidence>
<dbReference type="Pfam" id="PF09130">
    <property type="entry name" value="DUF1932"/>
    <property type="match status" value="1"/>
</dbReference>
<accession>A0ABV9MCH5</accession>
<keyword evidence="4" id="KW-1185">Reference proteome</keyword>